<comment type="subcellular location">
    <subcellularLocation>
        <location evidence="1">Nucleus</location>
    </subcellularLocation>
</comment>
<feature type="compositionally biased region" description="Polar residues" evidence="12">
    <location>
        <begin position="1169"/>
        <end position="1179"/>
    </location>
</feature>
<dbReference type="InterPro" id="IPR035979">
    <property type="entry name" value="RBD_domain_sf"/>
</dbReference>
<dbReference type="PANTHER" id="PTHR12603">
    <property type="entry name" value="CCR4-NOT TRANSCRIPTION COMPLEX RELATED"/>
    <property type="match status" value="1"/>
</dbReference>
<feature type="compositionally biased region" description="Low complexity" evidence="12">
    <location>
        <begin position="1280"/>
        <end position="1290"/>
    </location>
</feature>
<gene>
    <name evidence="14" type="ORF">PSALAMII_LOCUS4011</name>
</gene>
<evidence type="ECO:0000256" key="4">
    <source>
        <dbReference type="ARBA" id="ARBA00022771"/>
    </source>
</evidence>
<feature type="compositionally biased region" description="Pro residues" evidence="12">
    <location>
        <begin position="986"/>
        <end position="995"/>
    </location>
</feature>
<dbReference type="InterPro" id="IPR039515">
    <property type="entry name" value="NOT4_mRING-HC-C4C4"/>
</dbReference>
<feature type="compositionally biased region" description="Polar residues" evidence="12">
    <location>
        <begin position="1193"/>
        <end position="1209"/>
    </location>
</feature>
<proteinExistence type="predicted"/>
<dbReference type="InterPro" id="IPR039780">
    <property type="entry name" value="Mot2"/>
</dbReference>
<keyword evidence="4 11" id="KW-0863">Zinc-finger</keyword>
<dbReference type="InterPro" id="IPR013083">
    <property type="entry name" value="Znf_RING/FYVE/PHD"/>
</dbReference>
<feature type="compositionally biased region" description="Basic residues" evidence="12">
    <location>
        <begin position="741"/>
        <end position="751"/>
    </location>
</feature>
<feature type="compositionally biased region" description="Polar residues" evidence="12">
    <location>
        <begin position="997"/>
        <end position="1006"/>
    </location>
</feature>
<evidence type="ECO:0000256" key="11">
    <source>
        <dbReference type="PROSITE-ProRule" id="PRU00175"/>
    </source>
</evidence>
<feature type="compositionally biased region" description="Low complexity" evidence="12">
    <location>
        <begin position="1330"/>
        <end position="1339"/>
    </location>
</feature>
<organism evidence="14 15">
    <name type="scientific">Penicillium salamii</name>
    <dbReference type="NCBI Taxonomy" id="1612424"/>
    <lineage>
        <taxon>Eukaryota</taxon>
        <taxon>Fungi</taxon>
        <taxon>Dikarya</taxon>
        <taxon>Ascomycota</taxon>
        <taxon>Pezizomycotina</taxon>
        <taxon>Eurotiomycetes</taxon>
        <taxon>Eurotiomycetidae</taxon>
        <taxon>Eurotiales</taxon>
        <taxon>Aspergillaceae</taxon>
        <taxon>Penicillium</taxon>
    </lineage>
</organism>
<dbReference type="FunFam" id="3.30.40.10:FF:000006">
    <property type="entry name" value="CCR4-NOT transcription complex subunit 4"/>
    <property type="match status" value="1"/>
</dbReference>
<dbReference type="Proteomes" id="UP001152592">
    <property type="component" value="Unassembled WGS sequence"/>
</dbReference>
<evidence type="ECO:0000256" key="6">
    <source>
        <dbReference type="ARBA" id="ARBA00022884"/>
    </source>
</evidence>
<feature type="compositionally biased region" description="Basic and acidic residues" evidence="12">
    <location>
        <begin position="1315"/>
        <end position="1329"/>
    </location>
</feature>
<keyword evidence="9" id="KW-0804">Transcription</keyword>
<dbReference type="GO" id="GO:0061630">
    <property type="term" value="F:ubiquitin protein ligase activity"/>
    <property type="evidence" value="ECO:0007669"/>
    <property type="project" value="UniProtKB-ARBA"/>
</dbReference>
<dbReference type="PANTHER" id="PTHR12603:SF0">
    <property type="entry name" value="CCR4-NOT TRANSCRIPTION COMPLEX SUBUNIT 4"/>
    <property type="match status" value="1"/>
</dbReference>
<feature type="region of interest" description="Disordered" evidence="12">
    <location>
        <begin position="951"/>
        <end position="1080"/>
    </location>
</feature>
<dbReference type="PROSITE" id="PS50089">
    <property type="entry name" value="ZF_RING_2"/>
    <property type="match status" value="1"/>
</dbReference>
<feature type="compositionally biased region" description="Polar residues" evidence="12">
    <location>
        <begin position="315"/>
        <end position="335"/>
    </location>
</feature>
<accession>A0A9W4NGS1</accession>
<dbReference type="Gene3D" id="3.30.70.330">
    <property type="match status" value="1"/>
</dbReference>
<dbReference type="CDD" id="cd12438">
    <property type="entry name" value="RRM_CNOT4"/>
    <property type="match status" value="1"/>
</dbReference>
<feature type="domain" description="RING-type" evidence="13">
    <location>
        <begin position="18"/>
        <end position="62"/>
    </location>
</feature>
<keyword evidence="5" id="KW-0862">Zinc</keyword>
<keyword evidence="7" id="KW-0805">Transcription regulation</keyword>
<dbReference type="GO" id="GO:0016567">
    <property type="term" value="P:protein ubiquitination"/>
    <property type="evidence" value="ECO:0007669"/>
    <property type="project" value="TreeGrafter"/>
</dbReference>
<feature type="compositionally biased region" description="Polar residues" evidence="12">
    <location>
        <begin position="1104"/>
        <end position="1122"/>
    </location>
</feature>
<dbReference type="SUPFAM" id="SSF54928">
    <property type="entry name" value="RNA-binding domain, RBD"/>
    <property type="match status" value="1"/>
</dbReference>
<dbReference type="GO" id="GO:0000956">
    <property type="term" value="P:nuclear-transcribed mRNA catabolic process"/>
    <property type="evidence" value="ECO:0007669"/>
    <property type="project" value="UniProtKB-ARBA"/>
</dbReference>
<dbReference type="GO" id="GO:0003723">
    <property type="term" value="F:RNA binding"/>
    <property type="evidence" value="ECO:0007669"/>
    <property type="project" value="UniProtKB-KW"/>
</dbReference>
<protein>
    <recommendedName>
        <fullName evidence="13">RING-type domain-containing protein</fullName>
    </recommendedName>
</protein>
<evidence type="ECO:0000256" key="2">
    <source>
        <dbReference type="ARBA" id="ARBA00022491"/>
    </source>
</evidence>
<dbReference type="Pfam" id="PF14570">
    <property type="entry name" value="zf-RING_4"/>
    <property type="match status" value="1"/>
</dbReference>
<feature type="region of interest" description="Disordered" evidence="12">
    <location>
        <begin position="230"/>
        <end position="389"/>
    </location>
</feature>
<feature type="compositionally biased region" description="Polar residues" evidence="12">
    <location>
        <begin position="487"/>
        <end position="505"/>
    </location>
</feature>
<dbReference type="GO" id="GO:0051254">
    <property type="term" value="P:positive regulation of RNA metabolic process"/>
    <property type="evidence" value="ECO:0007669"/>
    <property type="project" value="UniProtKB-ARBA"/>
</dbReference>
<feature type="region of interest" description="Disordered" evidence="12">
    <location>
        <begin position="725"/>
        <end position="762"/>
    </location>
</feature>
<keyword evidence="6" id="KW-0694">RNA-binding</keyword>
<dbReference type="SMART" id="SM00361">
    <property type="entry name" value="RRM_1"/>
    <property type="match status" value="1"/>
</dbReference>
<dbReference type="SUPFAM" id="SSF57850">
    <property type="entry name" value="RING/U-box"/>
    <property type="match status" value="1"/>
</dbReference>
<comment type="caution">
    <text evidence="14">The sequence shown here is derived from an EMBL/GenBank/DDBJ whole genome shotgun (WGS) entry which is preliminary data.</text>
</comment>
<evidence type="ECO:0000259" key="13">
    <source>
        <dbReference type="PROSITE" id="PS50089"/>
    </source>
</evidence>
<evidence type="ECO:0000256" key="5">
    <source>
        <dbReference type="ARBA" id="ARBA00022833"/>
    </source>
</evidence>
<sequence length="1659" mass="179504">MSGTSLIDSVIDDDDEFCPLCIEEFDLSDKNFKPCPCGYQICQFCYNNIKTQNEEGRCPNCRRGYDDSTIQYKIPDAEEFKADLALKHRKAAAAKKKEAERREIEASSRKNLAGVRVVQKNLVYVIGLNPTIRDENQLLQTLRGREYFGQYGEIEKIVVSKAKPGGNPNQGIGVYVTFSRKSDAATCIGAVDGSGNGDRVLRAQYGTTKYCSSFLRNEQCNNRNCTFLHETGEDSDSYSRQDLSSMNTISTPRQSLPPTPSHVRTVQPISHPMRRQPSKDESISSRSGVPDGPALPSSASWATKDAAAIQRTRRASLSGSQASNSPRPASVNVSTPVEEPKRADRPSPTASEAQRSPAEVETQSPPPPRPRRTTQRLKQPTPFDELLKDITSPDFRFSFSTAELSAEEVKLIKDYPSFIDPFGGVKRRAMREKVEQERFSREHELLRNVTAEEDSREAGSLQLGGEPEDANPPRGRESRESHGAIQPPSQQDTAENSTVGSPVSTASHQFQGLNLAGRSLTPLQQQQLMLLKSAGNQQAGLADPLSSAALDQAAQVRQGLIHNQMAQINALQAAQNRQSSRFSFNESGSKNMPNARMLGQMQSASPNPLSAPSPQHSLASGFYASGVQGPPPGLKTAGTPPISGGGMFAQGHGFTSGIGGNGGKQDATPELMRELLRGRTGTNVGNGSGGLQGQEAAKREFMFPFLQQHNTPPPMTPANGLLGSFYGSQTGVMPDSGGQQKQKKKGRKQRHANTSSGGGGVVDLADPSILQARMHQVGANASAGQSLYGSQGQGGYNPSMVYGGGMRGWLAHGVLRPFSFPFSHCYLRFCIMYPVISPRFQGLLHLSHGHTGMSLGLSLFSAAVYSFLFSCLHVSISFLTPSLYHLLRLEDLQWCRQLIFFAAADDIDAPLQRACPIPSFSEDFPPLGDHPHDLRTVDSFGFLKSQLPTESAARADTPTLPPGLPLPQAHSSSAFQDRIGSSQPASPAPILPPGLTPQISRLNSPSKSREDTQSRPLTPELTVGGPLTSNRIKDASQVSLGSPVQRSATHARNQRKSELSILTDPKESASQANQAQSSPYATKGTALAFSAALAGTGKPEQGPISASTAASGSRPDTPQTIASRLPESPAPRQPRILRVVETPKAETPPIPTVPSVPASVVGGNKTRGRQQSISSNSVPDTPADAGSEADFYPSTSVSRANSPPASSRIGSAPVRSMTKSQVKKERKQKAKEAEAKKVETAQLTEEPVQAPIMGRKRKTKKAPTSASGTSTPKPAPAPAEPVLASAAEPASPEKPDIAPSVKDEPEVNISMGASEAKEANESKESKPAEEPSSPVVEEPAQPEEAPEEAWHTNNTIGQCIADAEATGRSIHELVMERLRPLHEILADMHRDGDIDLNNAALFNPHNIYERVDMKCASENYDLNRQPIELTEEHRQMLLRGEHIILGDQIKNQVLITPRGTVLRHLKPEEMERVLDRERRGICHDYPLLIENMAQNIGLEALFANSEQLRIRWVDDLPTNPSATSPTSPEIDESALPPNVFSAMEADITRNHDWAVTNSAELLNTTPDAVRSFAAATAQQMLGNPSMLGTNLTLDDLASLTNEELKEHATRAKMEQEAARKDSESLDKKFNALVRRNKRLQHQALEHLAATEAKATTEEA</sequence>
<dbReference type="InterPro" id="IPR003954">
    <property type="entry name" value="RRM_euk-type"/>
</dbReference>
<dbReference type="InterPro" id="IPR034261">
    <property type="entry name" value="CNOT4_RRM"/>
</dbReference>
<keyword evidence="3" id="KW-0479">Metal-binding</keyword>
<keyword evidence="8" id="KW-0175">Coiled coil</keyword>
<evidence type="ECO:0000256" key="9">
    <source>
        <dbReference type="ARBA" id="ARBA00023163"/>
    </source>
</evidence>
<dbReference type="FunFam" id="3.30.70.330:FF:000257">
    <property type="entry name" value="CCR4-NOT core complex subunit Not4"/>
    <property type="match status" value="1"/>
</dbReference>
<dbReference type="CDD" id="cd16618">
    <property type="entry name" value="mRING-HC-C4C4_CNOT4"/>
    <property type="match status" value="1"/>
</dbReference>
<evidence type="ECO:0000256" key="3">
    <source>
        <dbReference type="ARBA" id="ARBA00022723"/>
    </source>
</evidence>
<dbReference type="GO" id="GO:0030015">
    <property type="term" value="C:CCR4-NOT core complex"/>
    <property type="evidence" value="ECO:0007669"/>
    <property type="project" value="UniProtKB-ARBA"/>
</dbReference>
<evidence type="ECO:0000256" key="10">
    <source>
        <dbReference type="ARBA" id="ARBA00023242"/>
    </source>
</evidence>
<evidence type="ECO:0000313" key="14">
    <source>
        <dbReference type="EMBL" id="CAG8364886.1"/>
    </source>
</evidence>
<evidence type="ECO:0000313" key="15">
    <source>
        <dbReference type="Proteomes" id="UP001152592"/>
    </source>
</evidence>
<keyword evidence="2" id="KW-0678">Repressor</keyword>
<name>A0A9W4NGS1_9EURO</name>
<feature type="compositionally biased region" description="Basic and acidic residues" evidence="12">
    <location>
        <begin position="1230"/>
        <end position="1239"/>
    </location>
</feature>
<feature type="compositionally biased region" description="Low complexity" evidence="12">
    <location>
        <begin position="1262"/>
        <end position="1272"/>
    </location>
</feature>
<feature type="compositionally biased region" description="Polar residues" evidence="12">
    <location>
        <begin position="969"/>
        <end position="985"/>
    </location>
</feature>
<feature type="compositionally biased region" description="Low complexity" evidence="12">
    <location>
        <begin position="1068"/>
        <end position="1078"/>
    </location>
</feature>
<dbReference type="InterPro" id="IPR001841">
    <property type="entry name" value="Znf_RING"/>
</dbReference>
<feature type="compositionally biased region" description="Polar residues" evidence="12">
    <location>
        <begin position="1036"/>
        <end position="1051"/>
    </location>
</feature>
<feature type="region of interest" description="Disordered" evidence="12">
    <location>
        <begin position="1095"/>
        <end position="1349"/>
    </location>
</feature>
<evidence type="ECO:0000256" key="8">
    <source>
        <dbReference type="ARBA" id="ARBA00023054"/>
    </source>
</evidence>
<feature type="compositionally biased region" description="Basic and acidic residues" evidence="12">
    <location>
        <begin position="1291"/>
        <end position="1305"/>
    </location>
</feature>
<evidence type="ECO:0000256" key="7">
    <source>
        <dbReference type="ARBA" id="ARBA00023015"/>
    </source>
</evidence>
<dbReference type="OrthoDB" id="4361003at2759"/>
<evidence type="ECO:0000256" key="12">
    <source>
        <dbReference type="SAM" id="MobiDB-lite"/>
    </source>
</evidence>
<dbReference type="Gene3D" id="3.30.40.10">
    <property type="entry name" value="Zinc/RING finger domain, C3HC4 (zinc finger)"/>
    <property type="match status" value="1"/>
</dbReference>
<reference evidence="14" key="1">
    <citation type="submission" date="2021-07" db="EMBL/GenBank/DDBJ databases">
        <authorList>
            <person name="Branca A.L. A."/>
        </authorList>
    </citation>
    <scope>NUCLEOTIDE SEQUENCE</scope>
</reference>
<dbReference type="EMBL" id="CAJVPD010000199">
    <property type="protein sequence ID" value="CAG8364886.1"/>
    <property type="molecule type" value="Genomic_DNA"/>
</dbReference>
<feature type="region of interest" description="Disordered" evidence="12">
    <location>
        <begin position="445"/>
        <end position="505"/>
    </location>
</feature>
<evidence type="ECO:0000256" key="1">
    <source>
        <dbReference type="ARBA" id="ARBA00004123"/>
    </source>
</evidence>
<dbReference type="GO" id="GO:0008270">
    <property type="term" value="F:zinc ion binding"/>
    <property type="evidence" value="ECO:0007669"/>
    <property type="project" value="UniProtKB-KW"/>
</dbReference>
<dbReference type="InterPro" id="IPR012677">
    <property type="entry name" value="Nucleotide-bd_a/b_plait_sf"/>
</dbReference>
<feature type="compositionally biased region" description="Polar residues" evidence="12">
    <location>
        <begin position="238"/>
        <end position="254"/>
    </location>
</feature>
<dbReference type="GO" id="GO:0010557">
    <property type="term" value="P:positive regulation of macromolecule biosynthetic process"/>
    <property type="evidence" value="ECO:0007669"/>
    <property type="project" value="UniProtKB-ARBA"/>
</dbReference>
<dbReference type="GO" id="GO:0005634">
    <property type="term" value="C:nucleus"/>
    <property type="evidence" value="ECO:0007669"/>
    <property type="project" value="UniProtKB-SubCell"/>
</dbReference>
<keyword evidence="10" id="KW-0539">Nucleus</keyword>